<feature type="repeat" description="WD" evidence="3">
    <location>
        <begin position="333"/>
        <end position="366"/>
    </location>
</feature>
<feature type="repeat" description="WD" evidence="3">
    <location>
        <begin position="90"/>
        <end position="131"/>
    </location>
</feature>
<dbReference type="PROSITE" id="PS50082">
    <property type="entry name" value="WD_REPEATS_2"/>
    <property type="match status" value="4"/>
</dbReference>
<feature type="repeat" description="WD" evidence="3">
    <location>
        <begin position="251"/>
        <end position="292"/>
    </location>
</feature>
<gene>
    <name evidence="4" type="ORF">DEBURN_LOCUS7508</name>
</gene>
<dbReference type="SUPFAM" id="SSF50978">
    <property type="entry name" value="WD40 repeat-like"/>
    <property type="match status" value="1"/>
</dbReference>
<dbReference type="InterPro" id="IPR036322">
    <property type="entry name" value="WD40_repeat_dom_sf"/>
</dbReference>
<dbReference type="InterPro" id="IPR020472">
    <property type="entry name" value="WD40_PAC1"/>
</dbReference>
<keyword evidence="2" id="KW-0677">Repeat</keyword>
<keyword evidence="1 3" id="KW-0853">WD repeat</keyword>
<dbReference type="OrthoDB" id="10261640at2759"/>
<evidence type="ECO:0000256" key="1">
    <source>
        <dbReference type="ARBA" id="ARBA00022574"/>
    </source>
</evidence>
<comment type="caution">
    <text evidence="4">The sequence shown here is derived from an EMBL/GenBank/DDBJ whole genome shotgun (WGS) entry which is preliminary data.</text>
</comment>
<dbReference type="InterPro" id="IPR019775">
    <property type="entry name" value="WD40_repeat_CS"/>
</dbReference>
<dbReference type="AlphaFoldDB" id="A0A9N9BAJ2"/>
<dbReference type="InterPro" id="IPR001680">
    <property type="entry name" value="WD40_rpt"/>
</dbReference>
<evidence type="ECO:0000256" key="2">
    <source>
        <dbReference type="ARBA" id="ARBA00022737"/>
    </source>
</evidence>
<dbReference type="InterPro" id="IPR051179">
    <property type="entry name" value="WD_repeat_multifunction"/>
</dbReference>
<reference evidence="4" key="1">
    <citation type="submission" date="2021-06" db="EMBL/GenBank/DDBJ databases">
        <authorList>
            <person name="Kallberg Y."/>
            <person name="Tangrot J."/>
            <person name="Rosling A."/>
        </authorList>
    </citation>
    <scope>NUCLEOTIDE SEQUENCE</scope>
    <source>
        <strain evidence="4">AZ414A</strain>
    </source>
</reference>
<protein>
    <submittedName>
        <fullName evidence="4">8363_t:CDS:1</fullName>
    </submittedName>
</protein>
<dbReference type="EMBL" id="CAJVPK010000917">
    <property type="protein sequence ID" value="CAG8559354.1"/>
    <property type="molecule type" value="Genomic_DNA"/>
</dbReference>
<feature type="repeat" description="WD" evidence="3">
    <location>
        <begin position="160"/>
        <end position="201"/>
    </location>
</feature>
<dbReference type="PROSITE" id="PS50294">
    <property type="entry name" value="WD_REPEATS_REGION"/>
    <property type="match status" value="4"/>
</dbReference>
<dbReference type="PRINTS" id="PR00320">
    <property type="entry name" value="GPROTEINBRPT"/>
</dbReference>
<dbReference type="InterPro" id="IPR015943">
    <property type="entry name" value="WD40/YVTN_repeat-like_dom_sf"/>
</dbReference>
<dbReference type="PANTHER" id="PTHR19857:SF8">
    <property type="entry name" value="ANGIO-ASSOCIATED MIGRATORY CELL PROTEIN"/>
    <property type="match status" value="1"/>
</dbReference>
<accession>A0A9N9BAJ2</accession>
<sequence length="366" mass="39966">MVEIIDQGNEEFIEQGDIYEEVTLDNNDSPSNDMDEDHNYEDHSEAIELIDNSIQGFFAHKVYSIDMHPIDQNIIISGGGDDKGYLWRSDTGHTDSVTSVKFSNNGEYVAGGGMDGKILVWEVNNGNLVTVLESAIILAGANDGTIWMWQIPSGNCMSVFSGHAGSVTVGQFTPDGKKIVSGSNDRSLILWDPKTASSILKISGGEDFRFHQSDITSLAVNKESNLVLTGSLDCSSKLVNLNSGGMILGSFEDHTESIETVGFCNSHPLAATGSLDNKLNIWDLNTMRLRQTCQHDGGIIKLKWHNDSPLLTTCSGKSVHIWDSRTGNNEITWHGHQDSILDFAISNDGRKVVTASDDHVCLVFSI</sequence>
<dbReference type="Pfam" id="PF00400">
    <property type="entry name" value="WD40"/>
    <property type="match status" value="6"/>
</dbReference>
<dbReference type="PANTHER" id="PTHR19857">
    <property type="entry name" value="MITOCHONDRIAL DIVISION PROTEIN 1-RELATED"/>
    <property type="match status" value="1"/>
</dbReference>
<evidence type="ECO:0000313" key="4">
    <source>
        <dbReference type="EMBL" id="CAG8559354.1"/>
    </source>
</evidence>
<dbReference type="PROSITE" id="PS00678">
    <property type="entry name" value="WD_REPEATS_1"/>
    <property type="match status" value="2"/>
</dbReference>
<evidence type="ECO:0000313" key="5">
    <source>
        <dbReference type="Proteomes" id="UP000789706"/>
    </source>
</evidence>
<evidence type="ECO:0000256" key="3">
    <source>
        <dbReference type="PROSITE-ProRule" id="PRU00221"/>
    </source>
</evidence>
<keyword evidence="5" id="KW-1185">Reference proteome</keyword>
<organism evidence="4 5">
    <name type="scientific">Diversispora eburnea</name>
    <dbReference type="NCBI Taxonomy" id="1213867"/>
    <lineage>
        <taxon>Eukaryota</taxon>
        <taxon>Fungi</taxon>
        <taxon>Fungi incertae sedis</taxon>
        <taxon>Mucoromycota</taxon>
        <taxon>Glomeromycotina</taxon>
        <taxon>Glomeromycetes</taxon>
        <taxon>Diversisporales</taxon>
        <taxon>Diversisporaceae</taxon>
        <taxon>Diversispora</taxon>
    </lineage>
</organism>
<dbReference type="Gene3D" id="2.130.10.10">
    <property type="entry name" value="YVTN repeat-like/Quinoprotein amine dehydrogenase"/>
    <property type="match status" value="1"/>
</dbReference>
<dbReference type="Proteomes" id="UP000789706">
    <property type="component" value="Unassembled WGS sequence"/>
</dbReference>
<dbReference type="CDD" id="cd00200">
    <property type="entry name" value="WD40"/>
    <property type="match status" value="1"/>
</dbReference>
<dbReference type="SMART" id="SM00320">
    <property type="entry name" value="WD40"/>
    <property type="match status" value="6"/>
</dbReference>
<name>A0A9N9BAJ2_9GLOM</name>
<proteinExistence type="predicted"/>